<evidence type="ECO:0000313" key="1">
    <source>
        <dbReference type="EMBL" id="KAJ5364538.1"/>
    </source>
</evidence>
<organism evidence="1 2">
    <name type="scientific">Penicillium cataractarum</name>
    <dbReference type="NCBI Taxonomy" id="2100454"/>
    <lineage>
        <taxon>Eukaryota</taxon>
        <taxon>Fungi</taxon>
        <taxon>Dikarya</taxon>
        <taxon>Ascomycota</taxon>
        <taxon>Pezizomycotina</taxon>
        <taxon>Eurotiomycetes</taxon>
        <taxon>Eurotiomycetidae</taxon>
        <taxon>Eurotiales</taxon>
        <taxon>Aspergillaceae</taxon>
        <taxon>Penicillium</taxon>
    </lineage>
</organism>
<dbReference type="RefSeq" id="XP_056552164.1">
    <property type="nucleotide sequence ID" value="XM_056703164.1"/>
</dbReference>
<accession>A0A9W9V0P7</accession>
<reference evidence="1" key="1">
    <citation type="submission" date="2022-11" db="EMBL/GenBank/DDBJ databases">
        <authorList>
            <person name="Petersen C."/>
        </authorList>
    </citation>
    <scope>NUCLEOTIDE SEQUENCE</scope>
    <source>
        <strain evidence="1">IBT 29864</strain>
    </source>
</reference>
<dbReference type="EMBL" id="JAPZBS010000008">
    <property type="protein sequence ID" value="KAJ5364538.1"/>
    <property type="molecule type" value="Genomic_DNA"/>
</dbReference>
<protein>
    <submittedName>
        <fullName evidence="1">Uncharacterized protein</fullName>
    </submittedName>
</protein>
<proteinExistence type="predicted"/>
<dbReference type="OrthoDB" id="5401170at2759"/>
<sequence>MHSAQSSFLWVSEGTEITTEAKPSLQLPSRTWIITENLEALSFFMTQQDIDDGHKPGFVAAKFLCYPKDDPKKLAFMRIYRQIPIFGSEFAPSSIRASQAMPQKSNRELTAFKTLKHLACPVVPQLLGYQEGTQGDNEIVPGGYEILIVWEKVPGEPLSQDYFWSLNEQQRDSIREEFHQVYQQLLWCGFQPFMATSSKLIYDESTGKIHISGFRMAAPCDTNKRFRKADYVMYGLAKRSDRTGWYNDDSEWKW</sequence>
<gene>
    <name evidence="1" type="ORF">N7496_010251</name>
</gene>
<name>A0A9W9V0P7_9EURO</name>
<comment type="caution">
    <text evidence="1">The sequence shown here is derived from an EMBL/GenBank/DDBJ whole genome shotgun (WGS) entry which is preliminary data.</text>
</comment>
<evidence type="ECO:0000313" key="2">
    <source>
        <dbReference type="Proteomes" id="UP001147782"/>
    </source>
</evidence>
<dbReference type="GeneID" id="81442343"/>
<dbReference type="Proteomes" id="UP001147782">
    <property type="component" value="Unassembled WGS sequence"/>
</dbReference>
<reference evidence="1" key="2">
    <citation type="journal article" date="2023" name="IMA Fungus">
        <title>Comparative genomic study of the Penicillium genus elucidates a diverse pangenome and 15 lateral gene transfer events.</title>
        <authorList>
            <person name="Petersen C."/>
            <person name="Sorensen T."/>
            <person name="Nielsen M.R."/>
            <person name="Sondergaard T.E."/>
            <person name="Sorensen J.L."/>
            <person name="Fitzpatrick D.A."/>
            <person name="Frisvad J.C."/>
            <person name="Nielsen K.L."/>
        </authorList>
    </citation>
    <scope>NUCLEOTIDE SEQUENCE</scope>
    <source>
        <strain evidence="1">IBT 29864</strain>
    </source>
</reference>
<dbReference type="AlphaFoldDB" id="A0A9W9V0P7"/>
<keyword evidence="2" id="KW-1185">Reference proteome</keyword>